<dbReference type="OrthoDB" id="9803988at2"/>
<organism evidence="6 7">
    <name type="scientific">Pseudaminobacter soli</name>
    <name type="common">ex Li et al. 2025</name>
    <dbReference type="NCBI Taxonomy" id="1295366"/>
    <lineage>
        <taxon>Bacteria</taxon>
        <taxon>Pseudomonadati</taxon>
        <taxon>Pseudomonadota</taxon>
        <taxon>Alphaproteobacteria</taxon>
        <taxon>Hyphomicrobiales</taxon>
        <taxon>Phyllobacteriaceae</taxon>
        <taxon>Pseudaminobacter</taxon>
    </lineage>
</organism>
<name>A0A2P7SL14_9HYPH</name>
<dbReference type="PIRSF" id="PIRSF002741">
    <property type="entry name" value="MppA"/>
    <property type="match status" value="1"/>
</dbReference>
<evidence type="ECO:0000256" key="1">
    <source>
        <dbReference type="ARBA" id="ARBA00004418"/>
    </source>
</evidence>
<gene>
    <name evidence="6" type="ORF">C7I85_05785</name>
</gene>
<evidence type="ECO:0000259" key="5">
    <source>
        <dbReference type="Pfam" id="PF00496"/>
    </source>
</evidence>
<proteinExistence type="inferred from homology"/>
<dbReference type="Pfam" id="PF00496">
    <property type="entry name" value="SBP_bac_5"/>
    <property type="match status" value="1"/>
</dbReference>
<dbReference type="Gene3D" id="3.10.105.10">
    <property type="entry name" value="Dipeptide-binding Protein, Domain 3"/>
    <property type="match status" value="1"/>
</dbReference>
<dbReference type="GO" id="GO:0015833">
    <property type="term" value="P:peptide transport"/>
    <property type="evidence" value="ECO:0007669"/>
    <property type="project" value="TreeGrafter"/>
</dbReference>
<accession>A0A2P7SL14</accession>
<dbReference type="GO" id="GO:0043190">
    <property type="term" value="C:ATP-binding cassette (ABC) transporter complex"/>
    <property type="evidence" value="ECO:0007669"/>
    <property type="project" value="InterPro"/>
</dbReference>
<dbReference type="Gene3D" id="3.40.190.10">
    <property type="entry name" value="Periplasmic binding protein-like II"/>
    <property type="match status" value="1"/>
</dbReference>
<evidence type="ECO:0000256" key="3">
    <source>
        <dbReference type="ARBA" id="ARBA00022448"/>
    </source>
</evidence>
<dbReference type="InterPro" id="IPR000914">
    <property type="entry name" value="SBP_5_dom"/>
</dbReference>
<protein>
    <submittedName>
        <fullName evidence="6">Peptide ABC transporter substrate-binding protein</fullName>
    </submittedName>
</protein>
<dbReference type="GO" id="GO:1904680">
    <property type="term" value="F:peptide transmembrane transporter activity"/>
    <property type="evidence" value="ECO:0007669"/>
    <property type="project" value="TreeGrafter"/>
</dbReference>
<comment type="similarity">
    <text evidence="2">Belongs to the bacterial solute-binding protein 5 family.</text>
</comment>
<evidence type="ECO:0000313" key="6">
    <source>
        <dbReference type="EMBL" id="PSJ63196.1"/>
    </source>
</evidence>
<dbReference type="PROSITE" id="PS51318">
    <property type="entry name" value="TAT"/>
    <property type="match status" value="1"/>
</dbReference>
<dbReference type="PANTHER" id="PTHR30290:SF10">
    <property type="entry name" value="PERIPLASMIC OLIGOPEPTIDE-BINDING PROTEIN-RELATED"/>
    <property type="match status" value="1"/>
</dbReference>
<dbReference type="SUPFAM" id="SSF53850">
    <property type="entry name" value="Periplasmic binding protein-like II"/>
    <property type="match status" value="1"/>
</dbReference>
<comment type="caution">
    <text evidence="6">The sequence shown here is derived from an EMBL/GenBank/DDBJ whole genome shotgun (WGS) entry which is preliminary data.</text>
</comment>
<evidence type="ECO:0000256" key="2">
    <source>
        <dbReference type="ARBA" id="ARBA00005695"/>
    </source>
</evidence>
<dbReference type="InterPro" id="IPR039424">
    <property type="entry name" value="SBP_5"/>
</dbReference>
<sequence length="525" mass="57816">MNIEWAGLNMGRRRFLQGAAAIGAAAAAGGLPKPAWSAVGSTLRVRAYSDLKSLDPAFSSGLPGEAVQAPIYNKLIQYNPGSEWGWQLDAATSIEQVDSTHIKFALRDDIGFTNGYGAMTAEDVKYSFERIVDPALDSPNKPDMGTLSHVEVTGEREGVIVLKEPFAPLWSIALPHITGNIISKKAFQEAGGRIATSAPTASGPYMFKEWQPRQKVVLVRNPDWKGSPAAFDSIEILPIDDENSAEIAFEAGELDFTAVPVSSVERLRGAAPKNGVLKEYPSLYYVWLGMNLDNPKLQNPKLRQAIQYAINLPMITEAAYFGIAKPSTGLIAPGLVGHREQSLIPEAGDIEKARQLLEESGETNVSLTLDVNNTTTFVTAAQIIQANLAEIGIAVEVNVHEAATFWTLGEEASGDQWKKLELVLNRFSMLPDPYYATSWFTCAQVGKWNWERYCSKEFDALHEAAAIETDTQKRDEMYRKAQDMMEETGAYRFLTHEATAILYNNAIKPALRPDGFTLLRYFEKA</sequence>
<dbReference type="Proteomes" id="UP000240653">
    <property type="component" value="Unassembled WGS sequence"/>
</dbReference>
<evidence type="ECO:0000256" key="4">
    <source>
        <dbReference type="ARBA" id="ARBA00022729"/>
    </source>
</evidence>
<dbReference type="NCBIfam" id="TIGR01409">
    <property type="entry name" value="TAT_signal_seq"/>
    <property type="match status" value="1"/>
</dbReference>
<keyword evidence="4" id="KW-0732">Signal</keyword>
<evidence type="ECO:0000313" key="7">
    <source>
        <dbReference type="Proteomes" id="UP000240653"/>
    </source>
</evidence>
<comment type="subcellular location">
    <subcellularLocation>
        <location evidence="1">Periplasm</location>
    </subcellularLocation>
</comment>
<dbReference type="InterPro" id="IPR006311">
    <property type="entry name" value="TAT_signal"/>
</dbReference>
<dbReference type="EMBL" id="PXYL01000002">
    <property type="protein sequence ID" value="PSJ63196.1"/>
    <property type="molecule type" value="Genomic_DNA"/>
</dbReference>
<dbReference type="InterPro" id="IPR030678">
    <property type="entry name" value="Peptide/Ni-bd"/>
</dbReference>
<reference evidence="6 7" key="1">
    <citation type="submission" date="2018-03" db="EMBL/GenBank/DDBJ databases">
        <title>The draft genome of Mesorhizobium soli JCM 19897.</title>
        <authorList>
            <person name="Li L."/>
            <person name="Liu L."/>
            <person name="Liang L."/>
            <person name="Wang T."/>
            <person name="Zhang X."/>
        </authorList>
    </citation>
    <scope>NUCLEOTIDE SEQUENCE [LARGE SCALE GENOMIC DNA]</scope>
    <source>
        <strain evidence="6 7">JCM 19897</strain>
    </source>
</reference>
<keyword evidence="7" id="KW-1185">Reference proteome</keyword>
<feature type="domain" description="Solute-binding protein family 5" evidence="5">
    <location>
        <begin position="89"/>
        <end position="440"/>
    </location>
</feature>
<keyword evidence="3" id="KW-0813">Transport</keyword>
<dbReference type="InterPro" id="IPR019546">
    <property type="entry name" value="TAT_signal_bac_arc"/>
</dbReference>
<dbReference type="PANTHER" id="PTHR30290">
    <property type="entry name" value="PERIPLASMIC BINDING COMPONENT OF ABC TRANSPORTER"/>
    <property type="match status" value="1"/>
</dbReference>
<dbReference type="Gene3D" id="3.90.76.10">
    <property type="entry name" value="Dipeptide-binding Protein, Domain 1"/>
    <property type="match status" value="1"/>
</dbReference>
<dbReference type="AlphaFoldDB" id="A0A2P7SL14"/>
<dbReference type="GO" id="GO:0030288">
    <property type="term" value="C:outer membrane-bounded periplasmic space"/>
    <property type="evidence" value="ECO:0007669"/>
    <property type="project" value="UniProtKB-ARBA"/>
</dbReference>